<evidence type="ECO:0000313" key="5">
    <source>
        <dbReference type="Proteomes" id="UP000276133"/>
    </source>
</evidence>
<dbReference type="GO" id="GO:0043161">
    <property type="term" value="P:proteasome-mediated ubiquitin-dependent protein catabolic process"/>
    <property type="evidence" value="ECO:0007669"/>
    <property type="project" value="TreeGrafter"/>
</dbReference>
<proteinExistence type="predicted"/>
<dbReference type="InterPro" id="IPR001680">
    <property type="entry name" value="WD40_rpt"/>
</dbReference>
<dbReference type="PANTHER" id="PTHR19849:SF1">
    <property type="entry name" value="F-BOX_WD REPEAT-CONTAINING PROTEIN 7"/>
    <property type="match status" value="1"/>
</dbReference>
<reference evidence="4 5" key="1">
    <citation type="journal article" date="2018" name="Sci. Rep.">
        <title>Genomic signatures of local adaptation to the degree of environmental predictability in rotifers.</title>
        <authorList>
            <person name="Franch-Gras L."/>
            <person name="Hahn C."/>
            <person name="Garcia-Roger E.M."/>
            <person name="Carmona M.J."/>
            <person name="Serra M."/>
            <person name="Gomez A."/>
        </authorList>
    </citation>
    <scope>NUCLEOTIDE SEQUENCE [LARGE SCALE GENOMIC DNA]</scope>
    <source>
        <strain evidence="4">HYR1</strain>
    </source>
</reference>
<dbReference type="PROSITE" id="PS50082">
    <property type="entry name" value="WD_REPEATS_2"/>
    <property type="match status" value="1"/>
</dbReference>
<organism evidence="4 5">
    <name type="scientific">Brachionus plicatilis</name>
    <name type="common">Marine rotifer</name>
    <name type="synonym">Brachionus muelleri</name>
    <dbReference type="NCBI Taxonomy" id="10195"/>
    <lineage>
        <taxon>Eukaryota</taxon>
        <taxon>Metazoa</taxon>
        <taxon>Spiralia</taxon>
        <taxon>Gnathifera</taxon>
        <taxon>Rotifera</taxon>
        <taxon>Eurotatoria</taxon>
        <taxon>Monogononta</taxon>
        <taxon>Pseudotrocha</taxon>
        <taxon>Ploima</taxon>
        <taxon>Brachionidae</taxon>
        <taxon>Brachionus</taxon>
    </lineage>
</organism>
<evidence type="ECO:0000256" key="3">
    <source>
        <dbReference type="PROSITE-ProRule" id="PRU00221"/>
    </source>
</evidence>
<dbReference type="GO" id="GO:0005737">
    <property type="term" value="C:cytoplasm"/>
    <property type="evidence" value="ECO:0007669"/>
    <property type="project" value="TreeGrafter"/>
</dbReference>
<gene>
    <name evidence="4" type="ORF">BpHYR1_016114</name>
</gene>
<keyword evidence="5" id="KW-1185">Reference proteome</keyword>
<dbReference type="GO" id="GO:0005634">
    <property type="term" value="C:nucleus"/>
    <property type="evidence" value="ECO:0007669"/>
    <property type="project" value="TreeGrafter"/>
</dbReference>
<dbReference type="AlphaFoldDB" id="A0A3M7QQ05"/>
<dbReference type="SUPFAM" id="SSF50978">
    <property type="entry name" value="WD40 repeat-like"/>
    <property type="match status" value="1"/>
</dbReference>
<dbReference type="STRING" id="10195.A0A3M7QQ05"/>
<keyword evidence="2" id="KW-0677">Repeat</keyword>
<feature type="repeat" description="WD" evidence="3">
    <location>
        <begin position="1"/>
        <end position="31"/>
    </location>
</feature>
<dbReference type="OrthoDB" id="674604at2759"/>
<name>A0A3M7QQ05_BRAPC</name>
<dbReference type="Gene3D" id="2.130.10.10">
    <property type="entry name" value="YVTN repeat-like/Quinoprotein amine dehydrogenase"/>
    <property type="match status" value="1"/>
</dbReference>
<dbReference type="SMART" id="SM00320">
    <property type="entry name" value="WD40"/>
    <property type="match status" value="2"/>
</dbReference>
<sequence>MLLSASTIFVSGSDDTTLKLWNLETGECLKTFIGHKNDIYYIQETRNGEIASLDINGMLKFWNIETATCMLSLSSETNDNWSCFRILRSGKLVTGSQSGKIEIWSNEQIIFDYDENIYKTKKCCNIL</sequence>
<evidence type="ECO:0000313" key="4">
    <source>
        <dbReference type="EMBL" id="RNA13537.1"/>
    </source>
</evidence>
<comment type="caution">
    <text evidence="4">The sequence shown here is derived from an EMBL/GenBank/DDBJ whole genome shotgun (WGS) entry which is preliminary data.</text>
</comment>
<dbReference type="InterPro" id="IPR015943">
    <property type="entry name" value="WD40/YVTN_repeat-like_dom_sf"/>
</dbReference>
<accession>A0A3M7QQ05</accession>
<protein>
    <submittedName>
        <fullName evidence="4">WD40 repeat-containing</fullName>
    </submittedName>
</protein>
<dbReference type="PANTHER" id="PTHR19849">
    <property type="entry name" value="PHOSPHOLIPASE A-2-ACTIVATING PROTEIN"/>
    <property type="match status" value="1"/>
</dbReference>
<dbReference type="Proteomes" id="UP000276133">
    <property type="component" value="Unassembled WGS sequence"/>
</dbReference>
<evidence type="ECO:0000256" key="2">
    <source>
        <dbReference type="ARBA" id="ARBA00022737"/>
    </source>
</evidence>
<dbReference type="InterPro" id="IPR036322">
    <property type="entry name" value="WD40_repeat_dom_sf"/>
</dbReference>
<dbReference type="EMBL" id="REGN01005381">
    <property type="protein sequence ID" value="RNA13537.1"/>
    <property type="molecule type" value="Genomic_DNA"/>
</dbReference>
<dbReference type="GO" id="GO:0010992">
    <property type="term" value="P:ubiquitin recycling"/>
    <property type="evidence" value="ECO:0007669"/>
    <property type="project" value="TreeGrafter"/>
</dbReference>
<keyword evidence="1 3" id="KW-0853">WD repeat</keyword>
<evidence type="ECO:0000256" key="1">
    <source>
        <dbReference type="ARBA" id="ARBA00022574"/>
    </source>
</evidence>
<dbReference type="GO" id="GO:0043130">
    <property type="term" value="F:ubiquitin binding"/>
    <property type="evidence" value="ECO:0007669"/>
    <property type="project" value="TreeGrafter"/>
</dbReference>
<dbReference type="Pfam" id="PF00400">
    <property type="entry name" value="WD40"/>
    <property type="match status" value="2"/>
</dbReference>